<accession>A0A4R3NA90</accession>
<dbReference type="InterPro" id="IPR001173">
    <property type="entry name" value="Glyco_trans_2-like"/>
</dbReference>
<dbReference type="PANTHER" id="PTHR43685:SF2">
    <property type="entry name" value="GLYCOSYLTRANSFERASE 2-LIKE DOMAIN-CONTAINING PROTEIN"/>
    <property type="match status" value="1"/>
</dbReference>
<name>A0A4R3NA90_9GAMM</name>
<gene>
    <name evidence="2" type="ORF">EDC34_10285</name>
</gene>
<protein>
    <submittedName>
        <fullName evidence="2">Glycosyl transferase family 2</fullName>
    </submittedName>
</protein>
<sequence>MVPPLVSLAVPIFGVARTLPQALESVLAQDEPRWECLLWDDGSRDGSRAIAAAYAARDPRFRLLGDGCNRGTAGALAAALQQARGDFVASLDGDDLLEPQALSAMLAFLRARPDLGMAYSQYREIDAGGGLHGLGPRCLLPYSPRHLLVAFMTFHFRLIRRGAYCAVGGYDPRARLAEDYDLCLRLSEQVGIGQLARPLYRYRVHAGSLSHTHRAQQVQASLDAARRALHRRGLDAHYQLELDAQGRHVLRPRCAEG</sequence>
<keyword evidence="2" id="KW-0808">Transferase</keyword>
<dbReference type="Gene3D" id="3.90.550.10">
    <property type="entry name" value="Spore Coat Polysaccharide Biosynthesis Protein SpsA, Chain A"/>
    <property type="match status" value="1"/>
</dbReference>
<evidence type="ECO:0000259" key="1">
    <source>
        <dbReference type="Pfam" id="PF00535"/>
    </source>
</evidence>
<reference evidence="2 3" key="1">
    <citation type="submission" date="2019-03" db="EMBL/GenBank/DDBJ databases">
        <title>Genomic Encyclopedia of Type Strains, Phase IV (KMG-IV): sequencing the most valuable type-strain genomes for metagenomic binning, comparative biology and taxonomic classification.</title>
        <authorList>
            <person name="Goeker M."/>
        </authorList>
    </citation>
    <scope>NUCLEOTIDE SEQUENCE [LARGE SCALE GENOMIC DNA]</scope>
    <source>
        <strain evidence="2 3">DSM 13605</strain>
    </source>
</reference>
<feature type="domain" description="Glycosyltransferase 2-like" evidence="1">
    <location>
        <begin position="7"/>
        <end position="164"/>
    </location>
</feature>
<proteinExistence type="predicted"/>
<keyword evidence="3" id="KW-1185">Reference proteome</keyword>
<evidence type="ECO:0000313" key="3">
    <source>
        <dbReference type="Proteomes" id="UP000295414"/>
    </source>
</evidence>
<organism evidence="2 3">
    <name type="scientific">Thermomonas haemolytica</name>
    <dbReference type="NCBI Taxonomy" id="141949"/>
    <lineage>
        <taxon>Bacteria</taxon>
        <taxon>Pseudomonadati</taxon>
        <taxon>Pseudomonadota</taxon>
        <taxon>Gammaproteobacteria</taxon>
        <taxon>Lysobacterales</taxon>
        <taxon>Lysobacteraceae</taxon>
        <taxon>Thermomonas</taxon>
    </lineage>
</organism>
<dbReference type="PANTHER" id="PTHR43685">
    <property type="entry name" value="GLYCOSYLTRANSFERASE"/>
    <property type="match status" value="1"/>
</dbReference>
<evidence type="ECO:0000313" key="2">
    <source>
        <dbReference type="EMBL" id="TCT25197.1"/>
    </source>
</evidence>
<dbReference type="Proteomes" id="UP000295414">
    <property type="component" value="Unassembled WGS sequence"/>
</dbReference>
<dbReference type="EMBL" id="SMAP01000002">
    <property type="protein sequence ID" value="TCT25197.1"/>
    <property type="molecule type" value="Genomic_DNA"/>
</dbReference>
<dbReference type="AlphaFoldDB" id="A0A4R3NA90"/>
<dbReference type="InterPro" id="IPR029044">
    <property type="entry name" value="Nucleotide-diphossugar_trans"/>
</dbReference>
<comment type="caution">
    <text evidence="2">The sequence shown here is derived from an EMBL/GenBank/DDBJ whole genome shotgun (WGS) entry which is preliminary data.</text>
</comment>
<dbReference type="RefSeq" id="WP_162797671.1">
    <property type="nucleotide sequence ID" value="NZ_MSZW01000002.1"/>
</dbReference>
<dbReference type="InterPro" id="IPR050834">
    <property type="entry name" value="Glycosyltransf_2"/>
</dbReference>
<dbReference type="GO" id="GO:0016740">
    <property type="term" value="F:transferase activity"/>
    <property type="evidence" value="ECO:0007669"/>
    <property type="project" value="UniProtKB-KW"/>
</dbReference>
<dbReference type="SUPFAM" id="SSF53448">
    <property type="entry name" value="Nucleotide-diphospho-sugar transferases"/>
    <property type="match status" value="1"/>
</dbReference>
<dbReference type="Pfam" id="PF00535">
    <property type="entry name" value="Glycos_transf_2"/>
    <property type="match status" value="1"/>
</dbReference>